<accession>A0A382J6F7</accession>
<dbReference type="EMBL" id="UINC01071896">
    <property type="protein sequence ID" value="SVC07145.1"/>
    <property type="molecule type" value="Genomic_DNA"/>
</dbReference>
<evidence type="ECO:0000313" key="1">
    <source>
        <dbReference type="EMBL" id="SVC07145.1"/>
    </source>
</evidence>
<dbReference type="AlphaFoldDB" id="A0A382J6F7"/>
<name>A0A382J6F7_9ZZZZ</name>
<reference evidence="1" key="1">
    <citation type="submission" date="2018-05" db="EMBL/GenBank/DDBJ databases">
        <authorList>
            <person name="Lanie J.A."/>
            <person name="Ng W.-L."/>
            <person name="Kazmierczak K.M."/>
            <person name="Andrzejewski T.M."/>
            <person name="Davidsen T.M."/>
            <person name="Wayne K.J."/>
            <person name="Tettelin H."/>
            <person name="Glass J.I."/>
            <person name="Rusch D."/>
            <person name="Podicherti R."/>
            <person name="Tsui H.-C.T."/>
            <person name="Winkler M.E."/>
        </authorList>
    </citation>
    <scope>NUCLEOTIDE SEQUENCE</scope>
</reference>
<sequence>MVISNLHDEIVKKTQQVIGKLLLHIML</sequence>
<gene>
    <name evidence="1" type="ORF">METZ01_LOCUS259999</name>
</gene>
<protein>
    <submittedName>
        <fullName evidence="1">Uncharacterized protein</fullName>
    </submittedName>
</protein>
<organism evidence="1">
    <name type="scientific">marine metagenome</name>
    <dbReference type="NCBI Taxonomy" id="408172"/>
    <lineage>
        <taxon>unclassified sequences</taxon>
        <taxon>metagenomes</taxon>
        <taxon>ecological metagenomes</taxon>
    </lineage>
</organism>
<proteinExistence type="predicted"/>